<keyword evidence="5 12" id="KW-0732">Signal</keyword>
<keyword evidence="7 10" id="KW-0472">Membrane</keyword>
<gene>
    <name evidence="15" type="ORF">KK060_14630</name>
</gene>
<evidence type="ECO:0000256" key="10">
    <source>
        <dbReference type="PROSITE-ProRule" id="PRU01360"/>
    </source>
</evidence>
<proteinExistence type="inferred from homology"/>
<dbReference type="InterPro" id="IPR008969">
    <property type="entry name" value="CarboxyPept-like_regulatory"/>
</dbReference>
<keyword evidence="4 10" id="KW-0812">Transmembrane</keyword>
<evidence type="ECO:0000256" key="9">
    <source>
        <dbReference type="ARBA" id="ARBA00023237"/>
    </source>
</evidence>
<evidence type="ECO:0000256" key="5">
    <source>
        <dbReference type="ARBA" id="ARBA00022729"/>
    </source>
</evidence>
<evidence type="ECO:0000256" key="7">
    <source>
        <dbReference type="ARBA" id="ARBA00023136"/>
    </source>
</evidence>
<evidence type="ECO:0000256" key="8">
    <source>
        <dbReference type="ARBA" id="ARBA00023170"/>
    </source>
</evidence>
<evidence type="ECO:0000256" key="1">
    <source>
        <dbReference type="ARBA" id="ARBA00004571"/>
    </source>
</evidence>
<dbReference type="InterPro" id="IPR000531">
    <property type="entry name" value="Beta-barrel_TonB"/>
</dbReference>
<name>A0ABS5VUM9_9BACT</name>
<evidence type="ECO:0000256" key="12">
    <source>
        <dbReference type="SAM" id="SignalP"/>
    </source>
</evidence>
<feature type="signal peptide" evidence="12">
    <location>
        <begin position="1"/>
        <end position="21"/>
    </location>
</feature>
<dbReference type="RefSeq" id="WP_254154487.1">
    <property type="nucleotide sequence ID" value="NZ_JAHESD010000033.1"/>
</dbReference>
<dbReference type="InterPro" id="IPR023997">
    <property type="entry name" value="TonB-dep_OMP_SusC/RagA_CS"/>
</dbReference>
<dbReference type="Gene3D" id="2.40.170.20">
    <property type="entry name" value="TonB-dependent receptor, beta-barrel domain"/>
    <property type="match status" value="1"/>
</dbReference>
<evidence type="ECO:0000259" key="13">
    <source>
        <dbReference type="Pfam" id="PF00593"/>
    </source>
</evidence>
<dbReference type="Pfam" id="PF07715">
    <property type="entry name" value="Plug"/>
    <property type="match status" value="1"/>
</dbReference>
<dbReference type="PROSITE" id="PS52016">
    <property type="entry name" value="TONB_DEPENDENT_REC_3"/>
    <property type="match status" value="1"/>
</dbReference>
<evidence type="ECO:0000256" key="11">
    <source>
        <dbReference type="RuleBase" id="RU003357"/>
    </source>
</evidence>
<evidence type="ECO:0000256" key="2">
    <source>
        <dbReference type="ARBA" id="ARBA00022448"/>
    </source>
</evidence>
<organism evidence="15 16">
    <name type="scientific">Chryseosolibacter indicus</name>
    <dbReference type="NCBI Taxonomy" id="2782351"/>
    <lineage>
        <taxon>Bacteria</taxon>
        <taxon>Pseudomonadati</taxon>
        <taxon>Bacteroidota</taxon>
        <taxon>Cytophagia</taxon>
        <taxon>Cytophagales</taxon>
        <taxon>Chryseotaleaceae</taxon>
        <taxon>Chryseosolibacter</taxon>
    </lineage>
</organism>
<comment type="caution">
    <text evidence="15">The sequence shown here is derived from an EMBL/GenBank/DDBJ whole genome shotgun (WGS) entry which is preliminary data.</text>
</comment>
<dbReference type="SUPFAM" id="SSF49464">
    <property type="entry name" value="Carboxypeptidase regulatory domain-like"/>
    <property type="match status" value="1"/>
</dbReference>
<dbReference type="Gene3D" id="2.170.130.10">
    <property type="entry name" value="TonB-dependent receptor, plug domain"/>
    <property type="match status" value="1"/>
</dbReference>
<keyword evidence="6 11" id="KW-0798">TonB box</keyword>
<dbReference type="InterPro" id="IPR012910">
    <property type="entry name" value="Plug_dom"/>
</dbReference>
<dbReference type="Pfam" id="PF13715">
    <property type="entry name" value="CarbopepD_reg_2"/>
    <property type="match status" value="1"/>
</dbReference>
<evidence type="ECO:0000259" key="14">
    <source>
        <dbReference type="Pfam" id="PF07715"/>
    </source>
</evidence>
<dbReference type="PANTHER" id="PTHR30069:SF29">
    <property type="entry name" value="HEMOGLOBIN AND HEMOGLOBIN-HAPTOGLOBIN-BINDING PROTEIN 1-RELATED"/>
    <property type="match status" value="1"/>
</dbReference>
<comment type="subcellular location">
    <subcellularLocation>
        <location evidence="1 10">Cell outer membrane</location>
        <topology evidence="1 10">Multi-pass membrane protein</topology>
    </subcellularLocation>
</comment>
<sequence length="1048" mass="115723">MQKFLQILFLCLMLPLSHVLAQGRTISGRVVAADQSALPGVNIVQEGTTNGTVTDANGNYSITVNEGTGNLVFTFIGYQTVTRPIGDQTTINVTLSEDTQQLSEVVVTALGIEREAKALGYSVQEIQGESITRVKETNVVNSLQGRIAGVQIQGNQGALGGSSRILIRGARSIANENQPLFVVDGIPLDNSNFNSTDVQRGAGGYDYGNAAQDVNPEDIESVNVLKGPSAAALYGNRAANGVIIITTKKGAKRKGIGVDVSSDIQFQDILILPDYQNQYGGGAGPFSRNERGEDVALFYVDESWGPRLDGRPVRQYYSYYPEFPEFYNKTTPWVAHPNNVRDFFELGIQNTNSIAFNGGNEKGTFRLAYTNLNAKGIMPNSDLDRNTINFNGSFNLTDKLTASAGVNYINSTAQGRPEQGYSDVMVQFNTFGQRQVDMDILDRYWITATGEQVSWNRDSEDNPRPRYSDNPYWIRRKNYQNDSRDRIFGNVTLSYQFNKWLKLTGRIMNDFYTDRREERKATGSVGQSFYISEIRQVRETNADLILTFTGNVTNNLSLTAFVGGNIRENHYNLDAGETVGGLSVPDFFNLQNSMQRPIITDNTSQRNINSVFGSVSLGYRDLIYVDGTLRNDWSSTLPSGNNSFLYPSISASFLLSSLPVFEGSQQISLAKVRGSYAEAGNDTDPYRTGFTYEPQNYFGSNPSYRVPVTLNNPELKPEKTRSYEFGVDLRFFDDRLTFDATYYHTISTDQIFQVPVSGASGYTSQIINAGRVRNNGIEIALSGAPVVTENFRWDIGINWARNRNRLLELPEGIENYRIATGPFAVTIDARVGQPLGVITGYDYVYQDGKKVVDDNGVYAFSDQLVPLGSVLADWTGGLTSSFNYKGINLSFLFSAQYGGELYSLTSTFGKYSGMMEETVAGNIRQQYMVVDGVKEDEDGNFVPNDIEISPVDFFASMFGHGRAFVYDASFVKLREISLGYSLPQSLIANTPFRSISFSLIGRNLAILYKNVPHLDPEAAVTGSGNIQGYEGGAIPSLRSYGASIRLGF</sequence>
<keyword evidence="3 10" id="KW-1134">Transmembrane beta strand</keyword>
<dbReference type="Gene3D" id="2.60.40.1120">
    <property type="entry name" value="Carboxypeptidase-like, regulatory domain"/>
    <property type="match status" value="1"/>
</dbReference>
<dbReference type="InterPro" id="IPR036942">
    <property type="entry name" value="Beta-barrel_TonB_sf"/>
</dbReference>
<dbReference type="NCBIfam" id="TIGR04056">
    <property type="entry name" value="OMP_RagA_SusC"/>
    <property type="match status" value="1"/>
</dbReference>
<keyword evidence="16" id="KW-1185">Reference proteome</keyword>
<comment type="similarity">
    <text evidence="10 11">Belongs to the TonB-dependent receptor family.</text>
</comment>
<feature type="chain" id="PRO_5046268078" evidence="12">
    <location>
        <begin position="22"/>
        <end position="1048"/>
    </location>
</feature>
<evidence type="ECO:0000256" key="6">
    <source>
        <dbReference type="ARBA" id="ARBA00023077"/>
    </source>
</evidence>
<dbReference type="PANTHER" id="PTHR30069">
    <property type="entry name" value="TONB-DEPENDENT OUTER MEMBRANE RECEPTOR"/>
    <property type="match status" value="1"/>
</dbReference>
<evidence type="ECO:0000313" key="15">
    <source>
        <dbReference type="EMBL" id="MBT1704527.1"/>
    </source>
</evidence>
<keyword evidence="9 10" id="KW-0998">Cell outer membrane</keyword>
<protein>
    <submittedName>
        <fullName evidence="15">SusC/RagA family TonB-linked outer membrane protein</fullName>
    </submittedName>
</protein>
<evidence type="ECO:0000313" key="16">
    <source>
        <dbReference type="Proteomes" id="UP000772618"/>
    </source>
</evidence>
<dbReference type="EMBL" id="JAHESD010000033">
    <property type="protein sequence ID" value="MBT1704527.1"/>
    <property type="molecule type" value="Genomic_DNA"/>
</dbReference>
<keyword evidence="8" id="KW-0675">Receptor</keyword>
<dbReference type="InterPro" id="IPR023996">
    <property type="entry name" value="TonB-dep_OMP_SusC/RagA"/>
</dbReference>
<evidence type="ECO:0000256" key="3">
    <source>
        <dbReference type="ARBA" id="ARBA00022452"/>
    </source>
</evidence>
<dbReference type="InterPro" id="IPR039426">
    <property type="entry name" value="TonB-dep_rcpt-like"/>
</dbReference>
<feature type="domain" description="TonB-dependent receptor plug" evidence="14">
    <location>
        <begin position="119"/>
        <end position="242"/>
    </location>
</feature>
<dbReference type="InterPro" id="IPR037066">
    <property type="entry name" value="Plug_dom_sf"/>
</dbReference>
<evidence type="ECO:0000256" key="4">
    <source>
        <dbReference type="ARBA" id="ARBA00022692"/>
    </source>
</evidence>
<reference evidence="15 16" key="1">
    <citation type="submission" date="2021-05" db="EMBL/GenBank/DDBJ databases">
        <title>A Polyphasic approach of four new species of the genus Ohtaekwangia: Ohtaekwangia histidinii sp. nov., Ohtaekwangia cretensis sp. nov., Ohtaekwangia indiensis sp. nov., Ohtaekwangia reichenbachii sp. nov. from diverse environment.</title>
        <authorList>
            <person name="Octaviana S."/>
        </authorList>
    </citation>
    <scope>NUCLEOTIDE SEQUENCE [LARGE SCALE GENOMIC DNA]</scope>
    <source>
        <strain evidence="15 16">PWU20</strain>
    </source>
</reference>
<dbReference type="SUPFAM" id="SSF56935">
    <property type="entry name" value="Porins"/>
    <property type="match status" value="1"/>
</dbReference>
<feature type="domain" description="TonB-dependent receptor-like beta-barrel" evidence="13">
    <location>
        <begin position="450"/>
        <end position="878"/>
    </location>
</feature>
<keyword evidence="2 10" id="KW-0813">Transport</keyword>
<dbReference type="Pfam" id="PF00593">
    <property type="entry name" value="TonB_dep_Rec_b-barrel"/>
    <property type="match status" value="1"/>
</dbReference>
<dbReference type="Proteomes" id="UP000772618">
    <property type="component" value="Unassembled WGS sequence"/>
</dbReference>
<accession>A0ABS5VUM9</accession>
<dbReference type="NCBIfam" id="TIGR04057">
    <property type="entry name" value="SusC_RagA_signa"/>
    <property type="match status" value="1"/>
</dbReference>